<dbReference type="Pfam" id="PF08894">
    <property type="entry name" value="DUF1838"/>
    <property type="match status" value="1"/>
</dbReference>
<evidence type="ECO:0000313" key="2">
    <source>
        <dbReference type="Proteomes" id="UP000193560"/>
    </source>
</evidence>
<dbReference type="STRING" id="90262.A0A1X2I716"/>
<evidence type="ECO:0000313" key="1">
    <source>
        <dbReference type="EMBL" id="ORZ10521.1"/>
    </source>
</evidence>
<dbReference type="AlphaFoldDB" id="A0A1X2I716"/>
<gene>
    <name evidence="1" type="ORF">BCR42DRAFT_422547</name>
</gene>
<sequence length="289" mass="32663">MTSTGTQHTIGDTLLRLRYSTDSKADTFYEWEGSVFAFLPGQPPKKVFHCVGMNVARAELDQQSNQLKMTSRELTYYLAPDSGAEQVKLDKWDNPWTEEKDLPVVHIANDPVQMALPAKVPLTVRTNPYGTTSSIVTEIPLFYPNPLATEDGVYDAYDANKMYQAAECFTFKCDTKDLATNDTIDKVDVNWTRVSPLAPFMKMGQYPDGHLVYHCTGYKLPAGSDYRALKSPVLRNEIEQIVPSYAHAPPTYDPLVRGVSSWSYFKQHFDRYKQHPDATWPIPEDTSSS</sequence>
<proteinExistence type="predicted"/>
<accession>A0A1X2I716</accession>
<dbReference type="InterPro" id="IPR014990">
    <property type="entry name" value="DUF1838"/>
</dbReference>
<dbReference type="OrthoDB" id="899at2759"/>
<reference evidence="1 2" key="1">
    <citation type="submission" date="2016-07" db="EMBL/GenBank/DDBJ databases">
        <title>Pervasive Adenine N6-methylation of Active Genes in Fungi.</title>
        <authorList>
            <consortium name="DOE Joint Genome Institute"/>
            <person name="Mondo S.J."/>
            <person name="Dannebaum R.O."/>
            <person name="Kuo R.C."/>
            <person name="Labutti K."/>
            <person name="Haridas S."/>
            <person name="Kuo A."/>
            <person name="Salamov A."/>
            <person name="Ahrendt S.R."/>
            <person name="Lipzen A."/>
            <person name="Sullivan W."/>
            <person name="Andreopoulos W.B."/>
            <person name="Clum A."/>
            <person name="Lindquist E."/>
            <person name="Daum C."/>
            <person name="Ramamoorthy G.K."/>
            <person name="Gryganskyi A."/>
            <person name="Culley D."/>
            <person name="Magnuson J.K."/>
            <person name="James T.Y."/>
            <person name="O'Malley M.A."/>
            <person name="Stajich J.E."/>
            <person name="Spatafora J.W."/>
            <person name="Visel A."/>
            <person name="Grigoriev I.V."/>
        </authorList>
    </citation>
    <scope>NUCLEOTIDE SEQUENCE [LARGE SCALE GENOMIC DNA]</scope>
    <source>
        <strain evidence="1 2">NRRL 1336</strain>
    </source>
</reference>
<keyword evidence="2" id="KW-1185">Reference proteome</keyword>
<dbReference type="Proteomes" id="UP000193560">
    <property type="component" value="Unassembled WGS sequence"/>
</dbReference>
<protein>
    <recommendedName>
        <fullName evidence="3">DUF1838 domain-containing protein</fullName>
    </recommendedName>
</protein>
<comment type="caution">
    <text evidence="1">The sequence shown here is derived from an EMBL/GenBank/DDBJ whole genome shotgun (WGS) entry which is preliminary data.</text>
</comment>
<name>A0A1X2I716_9FUNG</name>
<organism evidence="1 2">
    <name type="scientific">Absidia repens</name>
    <dbReference type="NCBI Taxonomy" id="90262"/>
    <lineage>
        <taxon>Eukaryota</taxon>
        <taxon>Fungi</taxon>
        <taxon>Fungi incertae sedis</taxon>
        <taxon>Mucoromycota</taxon>
        <taxon>Mucoromycotina</taxon>
        <taxon>Mucoromycetes</taxon>
        <taxon>Mucorales</taxon>
        <taxon>Cunninghamellaceae</taxon>
        <taxon>Absidia</taxon>
    </lineage>
</organism>
<evidence type="ECO:0008006" key="3">
    <source>
        <dbReference type="Google" id="ProtNLM"/>
    </source>
</evidence>
<dbReference type="EMBL" id="MCGE01000024">
    <property type="protein sequence ID" value="ORZ10521.1"/>
    <property type="molecule type" value="Genomic_DNA"/>
</dbReference>